<dbReference type="EMBL" id="JAGGKT010000010">
    <property type="protein sequence ID" value="MBP1933207.1"/>
    <property type="molecule type" value="Genomic_DNA"/>
</dbReference>
<organism evidence="1 2">
    <name type="scientific">Ammoniphilus resinae</name>
    <dbReference type="NCBI Taxonomy" id="861532"/>
    <lineage>
        <taxon>Bacteria</taxon>
        <taxon>Bacillati</taxon>
        <taxon>Bacillota</taxon>
        <taxon>Bacilli</taxon>
        <taxon>Bacillales</taxon>
        <taxon>Paenibacillaceae</taxon>
        <taxon>Aneurinibacillus group</taxon>
        <taxon>Ammoniphilus</taxon>
    </lineage>
</organism>
<proteinExistence type="predicted"/>
<keyword evidence="2" id="KW-1185">Reference proteome</keyword>
<reference evidence="1 2" key="1">
    <citation type="submission" date="2021-03" db="EMBL/GenBank/DDBJ databases">
        <title>Genomic Encyclopedia of Type Strains, Phase IV (KMG-IV): sequencing the most valuable type-strain genomes for metagenomic binning, comparative biology and taxonomic classification.</title>
        <authorList>
            <person name="Goeker M."/>
        </authorList>
    </citation>
    <scope>NUCLEOTIDE SEQUENCE [LARGE SCALE GENOMIC DNA]</scope>
    <source>
        <strain evidence="1 2">DSM 24738</strain>
    </source>
</reference>
<gene>
    <name evidence="1" type="ORF">J2Z37_003220</name>
</gene>
<dbReference type="Proteomes" id="UP001519343">
    <property type="component" value="Unassembled WGS sequence"/>
</dbReference>
<accession>A0ABS4GSV1</accession>
<comment type="caution">
    <text evidence="1">The sequence shown here is derived from an EMBL/GenBank/DDBJ whole genome shotgun (WGS) entry which is preliminary data.</text>
</comment>
<sequence length="42" mass="4770">MLFLLLSCIVLLGLSILTASPKEVHNNHQEEFVPEEYLTDLV</sequence>
<dbReference type="RefSeq" id="WP_280922226.1">
    <property type="nucleotide sequence ID" value="NZ_JAGGKT010000010.1"/>
</dbReference>
<protein>
    <submittedName>
        <fullName evidence="1">Uncharacterized protein</fullName>
    </submittedName>
</protein>
<evidence type="ECO:0000313" key="1">
    <source>
        <dbReference type="EMBL" id="MBP1933207.1"/>
    </source>
</evidence>
<name>A0ABS4GSV1_9BACL</name>
<evidence type="ECO:0000313" key="2">
    <source>
        <dbReference type="Proteomes" id="UP001519343"/>
    </source>
</evidence>